<dbReference type="Gene3D" id="1.10.10.10">
    <property type="entry name" value="Winged helix-like DNA-binding domain superfamily/Winged helix DNA-binding domain"/>
    <property type="match status" value="1"/>
</dbReference>
<gene>
    <name evidence="2" type="ORF">J42TS3_28150</name>
</gene>
<evidence type="ECO:0000313" key="3">
    <source>
        <dbReference type="Proteomes" id="UP000679992"/>
    </source>
</evidence>
<dbReference type="InterPro" id="IPR036390">
    <property type="entry name" value="WH_DNA-bd_sf"/>
</dbReference>
<dbReference type="Proteomes" id="UP000679992">
    <property type="component" value="Unassembled WGS sequence"/>
</dbReference>
<accession>A0ABQ4MCT7</accession>
<dbReference type="EMBL" id="BOSL01000008">
    <property type="protein sequence ID" value="GIP53780.1"/>
    <property type="molecule type" value="Genomic_DNA"/>
</dbReference>
<evidence type="ECO:0000313" key="2">
    <source>
        <dbReference type="EMBL" id="GIP53780.1"/>
    </source>
</evidence>
<keyword evidence="3" id="KW-1185">Reference proteome</keyword>
<dbReference type="InterPro" id="IPR036388">
    <property type="entry name" value="WH-like_DNA-bd_sf"/>
</dbReference>
<dbReference type="RefSeq" id="WP_213655242.1">
    <property type="nucleotide sequence ID" value="NZ_BOSL01000008.1"/>
</dbReference>
<sequence length="189" mass="21865">MDITNVEFMLLQIICERKEASGYEINQLIKERGYREWVDMGTTSIYVGLKKLSNKQLVNSYLDTTKQGKGPMPKKFEVTNHGVALLKQITLEYLSTSRERDNKFDLALAAIPFLTTNEVVTALQKRNNFLTHVASNINEKFESQGGVRLPLHVQALFRHPLLLIKHEIEFMEVLIKDLLEKNDDRRMDE</sequence>
<dbReference type="SUPFAM" id="SSF46785">
    <property type="entry name" value="Winged helix' DNA-binding domain"/>
    <property type="match status" value="1"/>
</dbReference>
<name>A0ABQ4MCT7_9BACL</name>
<protein>
    <recommendedName>
        <fullName evidence="1">Transcription regulator PadR N-terminal domain-containing protein</fullName>
    </recommendedName>
</protein>
<dbReference type="Pfam" id="PF03551">
    <property type="entry name" value="PadR"/>
    <property type="match status" value="1"/>
</dbReference>
<comment type="caution">
    <text evidence="2">The sequence shown here is derived from an EMBL/GenBank/DDBJ whole genome shotgun (WGS) entry which is preliminary data.</text>
</comment>
<proteinExistence type="predicted"/>
<evidence type="ECO:0000259" key="1">
    <source>
        <dbReference type="Pfam" id="PF03551"/>
    </source>
</evidence>
<reference evidence="2 3" key="1">
    <citation type="submission" date="2021-03" db="EMBL/GenBank/DDBJ databases">
        <title>Antimicrobial resistance genes in bacteria isolated from Japanese honey, and their potential for conferring macrolide and lincosamide resistance in the American foulbrood pathogen Paenibacillus larvae.</title>
        <authorList>
            <person name="Okamoto M."/>
            <person name="Kumagai M."/>
            <person name="Kanamori H."/>
            <person name="Takamatsu D."/>
        </authorList>
    </citation>
    <scope>NUCLEOTIDE SEQUENCE [LARGE SCALE GENOMIC DNA]</scope>
    <source>
        <strain evidence="2 3">J42TS3</strain>
    </source>
</reference>
<organism evidence="2 3">
    <name type="scientific">Paenibacillus vini</name>
    <dbReference type="NCBI Taxonomy" id="1476024"/>
    <lineage>
        <taxon>Bacteria</taxon>
        <taxon>Bacillati</taxon>
        <taxon>Bacillota</taxon>
        <taxon>Bacilli</taxon>
        <taxon>Bacillales</taxon>
        <taxon>Paenibacillaceae</taxon>
        <taxon>Paenibacillus</taxon>
    </lineage>
</organism>
<dbReference type="InterPro" id="IPR005149">
    <property type="entry name" value="Tscrpt_reg_PadR_N"/>
</dbReference>
<feature type="domain" description="Transcription regulator PadR N-terminal" evidence="1">
    <location>
        <begin position="10"/>
        <end position="87"/>
    </location>
</feature>